<dbReference type="PANTHER" id="PTHR11452:SF75">
    <property type="entry name" value="ALPHA-GALACTOSIDASE MEL1"/>
    <property type="match status" value="1"/>
</dbReference>
<dbReference type="InterPro" id="IPR002241">
    <property type="entry name" value="Glyco_hydro_27"/>
</dbReference>
<dbReference type="InterPro" id="IPR041233">
    <property type="entry name" value="Melibiase_C"/>
</dbReference>
<gene>
    <name evidence="10" type="ORF">WHR41_03714</name>
</gene>
<dbReference type="Gene3D" id="2.60.120.260">
    <property type="entry name" value="Galactose-binding domain-like"/>
    <property type="match status" value="1"/>
</dbReference>
<dbReference type="Gene3D" id="2.60.40.1180">
    <property type="entry name" value="Golgi alpha-mannosidase II"/>
    <property type="match status" value="1"/>
</dbReference>
<dbReference type="SUPFAM" id="SSF51011">
    <property type="entry name" value="Glycosyl hydrolase domain"/>
    <property type="match status" value="1"/>
</dbReference>
<dbReference type="PANTHER" id="PTHR11452">
    <property type="entry name" value="ALPHA-GALACTOSIDASE/ALPHA-N-ACETYLGALACTOSAMINIDASE"/>
    <property type="match status" value="1"/>
</dbReference>
<name>A0AB34KRU5_9PEZI</name>
<keyword evidence="4" id="KW-0732">Signal</keyword>
<evidence type="ECO:0000259" key="9">
    <source>
        <dbReference type="Pfam" id="PF17801"/>
    </source>
</evidence>
<dbReference type="EC" id="3.2.1.22" evidence="3 7"/>
<keyword evidence="6 7" id="KW-0326">Glycosidase</keyword>
<dbReference type="RefSeq" id="XP_069230918.1">
    <property type="nucleotide sequence ID" value="XM_069372320.1"/>
</dbReference>
<dbReference type="Pfam" id="PF17801">
    <property type="entry name" value="Melibiase_C"/>
    <property type="match status" value="1"/>
</dbReference>
<dbReference type="Pfam" id="PF16499">
    <property type="entry name" value="Melibiase_2"/>
    <property type="match status" value="1"/>
</dbReference>
<dbReference type="SUPFAM" id="SSF51445">
    <property type="entry name" value="(Trans)glycosidases"/>
    <property type="match status" value="1"/>
</dbReference>
<dbReference type="Gene3D" id="3.20.20.70">
    <property type="entry name" value="Aldolase class I"/>
    <property type="match status" value="1"/>
</dbReference>
<dbReference type="AlphaFoldDB" id="A0AB34KRU5"/>
<comment type="caution">
    <text evidence="10">The sequence shown here is derived from an EMBL/GenBank/DDBJ whole genome shotgun (WGS) entry which is preliminary data.</text>
</comment>
<dbReference type="GeneID" id="96005158"/>
<keyword evidence="5 7" id="KW-0378">Hydrolase</keyword>
<evidence type="ECO:0000256" key="4">
    <source>
        <dbReference type="ARBA" id="ARBA00022729"/>
    </source>
</evidence>
<evidence type="ECO:0000313" key="11">
    <source>
        <dbReference type="Proteomes" id="UP000803884"/>
    </source>
</evidence>
<evidence type="ECO:0000256" key="7">
    <source>
        <dbReference type="RuleBase" id="RU361168"/>
    </source>
</evidence>
<evidence type="ECO:0000256" key="6">
    <source>
        <dbReference type="ARBA" id="ARBA00023295"/>
    </source>
</evidence>
<dbReference type="GO" id="GO:0005975">
    <property type="term" value="P:carbohydrate metabolic process"/>
    <property type="evidence" value="ECO:0007669"/>
    <property type="project" value="InterPro"/>
</dbReference>
<sequence length="887" mass="97227">MGPTQGSASAGPEDEVVRFRFWDDNDVMQKIVMEFTYRFDDVLDSAKLRSSLDRLLQVGEWRQIGARFRKNAAGGLEYHVPAKYDDQRPAFLWSEEKIEQNINDHPLASKLPANTDSDHPTLHPGSETFHELVTSSDHGTCFSDWTDTDRPALSFHIVSFDDATLLTISWSHVFLDALGRQYLLKAWIAVLDGREEDVPDFLPLSVDPAEAVAQGGDPRQHVLFALALNGLWFALFVAGYIYELIIHSKEATHMVCCPGPWVDRIREEAMHEVRDKYSDGADTFLSHGDVLLAWWAKTATAAQNLSASQPVNIVNVTNCRGIYPEHLPAAEDSAYTGNAATTTSTLVTAAGIAHSLDNGFGRQPVMGFNTYNDVGCSPNQSYVSNTIDGLATKGFLEAGYNHFQVDCGWQGYERQSNGSITYDAEVFPDGIAPLSKYAIDKGFKWAMYTDQGVYSCDTKSPATRQGSLGYEMQDALQLAAWNVEYMKVDNCYITPDQNAPKDPRTDFVSRYGAMSEALLEVGIPGIAICQWGTPYSTPDGLEGPSQWTPPLANSYRVSDDIARGWPNVMRIMNQGIHVNLKNLSGPGRWSDMDMLEVGNPGMSIDEQASHFAIWAMFKSTLMVSTAIGSVSDAARDILQNKDLIAINQDPAGLPVMLVQRFTGDHDVFAGELEDGDRAVLILDQSNGTRTLSLDLSLLGMRSATVKDLWSGEVSVNATSFSKQVNAHGSLPLRLSNIKLLPDEKANITWVEAQSGSLEDGADVQECSGCSSSKKVGSIYSGRGSLTLSNISVGHETQDVIFDYINCEIGYLADQGPNVRKAAISVNGGIAQVVEFPLTGYNWEKDLIKDFRVRLGGFYVGEPNTIMITGTQQVVNAPDLDRLGFASS</sequence>
<organism evidence="10 11">
    <name type="scientific">Cladosporium halotolerans</name>
    <dbReference type="NCBI Taxonomy" id="1052096"/>
    <lineage>
        <taxon>Eukaryota</taxon>
        <taxon>Fungi</taxon>
        <taxon>Dikarya</taxon>
        <taxon>Ascomycota</taxon>
        <taxon>Pezizomycotina</taxon>
        <taxon>Dothideomycetes</taxon>
        <taxon>Dothideomycetidae</taxon>
        <taxon>Cladosporiales</taxon>
        <taxon>Cladosporiaceae</taxon>
        <taxon>Cladosporium</taxon>
    </lineage>
</organism>
<reference evidence="10 11" key="1">
    <citation type="journal article" date="2020" name="Microbiol. Resour. Announc.">
        <title>Draft Genome Sequence of a Cladosporium Species Isolated from the Mesophotic Ascidian Didemnum maculosum.</title>
        <authorList>
            <person name="Gioti A."/>
            <person name="Siaperas R."/>
            <person name="Nikolaivits E."/>
            <person name="Le Goff G."/>
            <person name="Ouazzani J."/>
            <person name="Kotoulas G."/>
            <person name="Topakas E."/>
        </authorList>
    </citation>
    <scope>NUCLEOTIDE SEQUENCE [LARGE SCALE GENOMIC DNA]</scope>
    <source>
        <strain evidence="10 11">TM138-S3</strain>
    </source>
</reference>
<comment type="catalytic activity">
    <reaction evidence="1 7">
        <text>Hydrolysis of terminal, non-reducing alpha-D-galactose residues in alpha-D-galactosides, including galactose oligosaccharides, galactomannans and galactolipids.</text>
        <dbReference type="EC" id="3.2.1.22"/>
    </reaction>
</comment>
<evidence type="ECO:0000313" key="10">
    <source>
        <dbReference type="EMBL" id="KAL1587813.1"/>
    </source>
</evidence>
<dbReference type="Gene3D" id="3.30.559.10">
    <property type="entry name" value="Chloramphenicol acetyltransferase-like domain"/>
    <property type="match status" value="2"/>
</dbReference>
<feature type="region of interest" description="Disordered" evidence="8">
    <location>
        <begin position="107"/>
        <end position="127"/>
    </location>
</feature>
<comment type="similarity">
    <text evidence="2 7">Belongs to the glycosyl hydrolase 27 family.</text>
</comment>
<dbReference type="InterPro" id="IPR023213">
    <property type="entry name" value="CAT-like_dom_sf"/>
</dbReference>
<evidence type="ECO:0000256" key="3">
    <source>
        <dbReference type="ARBA" id="ARBA00012755"/>
    </source>
</evidence>
<dbReference type="InterPro" id="IPR013785">
    <property type="entry name" value="Aldolase_TIM"/>
</dbReference>
<evidence type="ECO:0000256" key="8">
    <source>
        <dbReference type="SAM" id="MobiDB-lite"/>
    </source>
</evidence>
<accession>A0AB34KRU5</accession>
<evidence type="ECO:0000256" key="2">
    <source>
        <dbReference type="ARBA" id="ARBA00009743"/>
    </source>
</evidence>
<dbReference type="PRINTS" id="PR00740">
    <property type="entry name" value="GLHYDRLASE27"/>
</dbReference>
<keyword evidence="11" id="KW-1185">Reference proteome</keyword>
<dbReference type="GO" id="GO:0004557">
    <property type="term" value="F:alpha-galactosidase activity"/>
    <property type="evidence" value="ECO:0007669"/>
    <property type="project" value="UniProtKB-EC"/>
</dbReference>
<feature type="domain" description="Alpha galactosidase C-terminal" evidence="9">
    <location>
        <begin position="662"/>
        <end position="734"/>
    </location>
</feature>
<evidence type="ECO:0000256" key="1">
    <source>
        <dbReference type="ARBA" id="ARBA00001255"/>
    </source>
</evidence>
<proteinExistence type="inferred from homology"/>
<dbReference type="CDD" id="cd14792">
    <property type="entry name" value="GH27"/>
    <property type="match status" value="1"/>
</dbReference>
<keyword evidence="7" id="KW-1015">Disulfide bond</keyword>
<dbReference type="Proteomes" id="UP000803884">
    <property type="component" value="Unassembled WGS sequence"/>
</dbReference>
<dbReference type="InterPro" id="IPR017853">
    <property type="entry name" value="GH"/>
</dbReference>
<evidence type="ECO:0000256" key="5">
    <source>
        <dbReference type="ARBA" id="ARBA00022801"/>
    </source>
</evidence>
<dbReference type="InterPro" id="IPR013780">
    <property type="entry name" value="Glyco_hydro_b"/>
</dbReference>
<dbReference type="EMBL" id="JAAQHG020000009">
    <property type="protein sequence ID" value="KAL1587813.1"/>
    <property type="molecule type" value="Genomic_DNA"/>
</dbReference>
<protein>
    <recommendedName>
        <fullName evidence="3 7">Alpha-galactosidase</fullName>
        <ecNumber evidence="3 7">3.2.1.22</ecNumber>
    </recommendedName>
    <alternativeName>
        <fullName evidence="7">Melibiase</fullName>
    </alternativeName>
</protein>